<dbReference type="OMA" id="IRFAHIV"/>
<dbReference type="OrthoDB" id="72788at2759"/>
<dbReference type="InterPro" id="IPR013785">
    <property type="entry name" value="Aldolase_TIM"/>
</dbReference>
<reference evidence="7 8" key="1">
    <citation type="journal article" date="2015" name="Genome Biol. Evol.">
        <title>Phylogenomic analyses indicate that early fungi evolved digesting cell walls of algal ancestors of land plants.</title>
        <authorList>
            <person name="Chang Y."/>
            <person name="Wang S."/>
            <person name="Sekimoto S."/>
            <person name="Aerts A.L."/>
            <person name="Choi C."/>
            <person name="Clum A."/>
            <person name="LaButti K.M."/>
            <person name="Lindquist E.A."/>
            <person name="Yee Ngan C."/>
            <person name="Ohm R.A."/>
            <person name="Salamov A.A."/>
            <person name="Grigoriev I.V."/>
            <person name="Spatafora J.W."/>
            <person name="Berbee M.L."/>
        </authorList>
    </citation>
    <scope>NUCLEOTIDE SEQUENCE [LARGE SCALE GENOMIC DNA]</scope>
    <source>
        <strain evidence="7 8">NRRL 28638</strain>
    </source>
</reference>
<evidence type="ECO:0000256" key="5">
    <source>
        <dbReference type="ARBA" id="ARBA00023002"/>
    </source>
</evidence>
<sequence>HIKPRALTHSEIKEIVEGFKQGARRANEAGYDILELHGAHGYLIHSFLSPISNTRTDEYGGEFGNRIRFLLQIIEGVLKVWPFNKPLFIRLSSTDWMDDEGGWSLEETVNLAHILKSKGVDLIDASSGGSSPNQKIKVEPYYQVPFSQKIKKNVSILTGTVGLITNAKIANEILEEGKADLIYIGRELLKNPGFIKQSAAKEFNLKIQWPQNYNYIQGKI</sequence>
<dbReference type="InterPro" id="IPR001155">
    <property type="entry name" value="OxRdtase_FMN_N"/>
</dbReference>
<evidence type="ECO:0000256" key="4">
    <source>
        <dbReference type="ARBA" id="ARBA00022857"/>
    </source>
</evidence>
<evidence type="ECO:0000259" key="6">
    <source>
        <dbReference type="Pfam" id="PF00724"/>
    </source>
</evidence>
<dbReference type="InterPro" id="IPR044152">
    <property type="entry name" value="YqjM-like"/>
</dbReference>
<evidence type="ECO:0000256" key="2">
    <source>
        <dbReference type="ARBA" id="ARBA00022630"/>
    </source>
</evidence>
<evidence type="ECO:0000256" key="3">
    <source>
        <dbReference type="ARBA" id="ARBA00022643"/>
    </source>
</evidence>
<keyword evidence="2" id="KW-0285">Flavoprotein</keyword>
<keyword evidence="8" id="KW-1185">Reference proteome</keyword>
<dbReference type="Gene3D" id="3.20.20.70">
    <property type="entry name" value="Aldolase class I"/>
    <property type="match status" value="1"/>
</dbReference>
<protein>
    <submittedName>
        <fullName evidence="7">FMN-linked oxidoreductase</fullName>
    </submittedName>
</protein>
<dbReference type="GO" id="GO:0010181">
    <property type="term" value="F:FMN binding"/>
    <property type="evidence" value="ECO:0007669"/>
    <property type="project" value="InterPro"/>
</dbReference>
<proteinExistence type="predicted"/>
<name>A0A137P9Z2_CONC2</name>
<dbReference type="PANTHER" id="PTHR43303:SF4">
    <property type="entry name" value="NADPH DEHYDROGENASE C23G7.10C-RELATED"/>
    <property type="match status" value="1"/>
</dbReference>
<dbReference type="PANTHER" id="PTHR43303">
    <property type="entry name" value="NADPH DEHYDROGENASE C23G7.10C-RELATED"/>
    <property type="match status" value="1"/>
</dbReference>
<dbReference type="GO" id="GO:0003959">
    <property type="term" value="F:NADPH dehydrogenase activity"/>
    <property type="evidence" value="ECO:0007669"/>
    <property type="project" value="InterPro"/>
</dbReference>
<gene>
    <name evidence="7" type="ORF">CONCODRAFT_5438</name>
</gene>
<dbReference type="Pfam" id="PF00724">
    <property type="entry name" value="Oxidored_FMN"/>
    <property type="match status" value="1"/>
</dbReference>
<organism evidence="7 8">
    <name type="scientific">Conidiobolus coronatus (strain ATCC 28846 / CBS 209.66 / NRRL 28638)</name>
    <name type="common">Delacroixia coronata</name>
    <dbReference type="NCBI Taxonomy" id="796925"/>
    <lineage>
        <taxon>Eukaryota</taxon>
        <taxon>Fungi</taxon>
        <taxon>Fungi incertae sedis</taxon>
        <taxon>Zoopagomycota</taxon>
        <taxon>Entomophthoromycotina</taxon>
        <taxon>Entomophthoromycetes</taxon>
        <taxon>Entomophthorales</taxon>
        <taxon>Ancylistaceae</taxon>
        <taxon>Conidiobolus</taxon>
    </lineage>
</organism>
<evidence type="ECO:0000313" key="7">
    <source>
        <dbReference type="EMBL" id="KXN71820.1"/>
    </source>
</evidence>
<keyword evidence="3" id="KW-0288">FMN</keyword>
<feature type="domain" description="NADH:flavin oxidoreductase/NADH oxidase N-terminal" evidence="6">
    <location>
        <begin position="4"/>
        <end position="197"/>
    </location>
</feature>
<accession>A0A137P9Z2</accession>
<evidence type="ECO:0000313" key="8">
    <source>
        <dbReference type="Proteomes" id="UP000070444"/>
    </source>
</evidence>
<comment type="cofactor">
    <cofactor evidence="1">
        <name>FMN</name>
        <dbReference type="ChEBI" id="CHEBI:58210"/>
    </cofactor>
</comment>
<dbReference type="STRING" id="796925.A0A137P9Z2"/>
<dbReference type="Proteomes" id="UP000070444">
    <property type="component" value="Unassembled WGS sequence"/>
</dbReference>
<feature type="non-terminal residue" evidence="7">
    <location>
        <position position="1"/>
    </location>
</feature>
<keyword evidence="4" id="KW-0521">NADP</keyword>
<dbReference type="GO" id="GO:0050661">
    <property type="term" value="F:NADP binding"/>
    <property type="evidence" value="ECO:0007669"/>
    <property type="project" value="InterPro"/>
</dbReference>
<keyword evidence="5" id="KW-0560">Oxidoreductase</keyword>
<dbReference type="SUPFAM" id="SSF51395">
    <property type="entry name" value="FMN-linked oxidoreductases"/>
    <property type="match status" value="1"/>
</dbReference>
<dbReference type="EMBL" id="KQ964466">
    <property type="protein sequence ID" value="KXN71820.1"/>
    <property type="molecule type" value="Genomic_DNA"/>
</dbReference>
<evidence type="ECO:0000256" key="1">
    <source>
        <dbReference type="ARBA" id="ARBA00001917"/>
    </source>
</evidence>
<dbReference type="AlphaFoldDB" id="A0A137P9Z2"/>